<accession>A0A2U2MV47</accession>
<protein>
    <submittedName>
        <fullName evidence="1">Uncharacterized protein</fullName>
    </submittedName>
</protein>
<dbReference type="Proteomes" id="UP000245753">
    <property type="component" value="Unassembled WGS sequence"/>
</dbReference>
<comment type="caution">
    <text evidence="1">The sequence shown here is derived from an EMBL/GenBank/DDBJ whole genome shotgun (WGS) entry which is preliminary data.</text>
</comment>
<evidence type="ECO:0000313" key="2">
    <source>
        <dbReference type="Proteomes" id="UP000245753"/>
    </source>
</evidence>
<keyword evidence="2" id="KW-1185">Reference proteome</keyword>
<gene>
    <name evidence="1" type="ORF">DF200_00405</name>
</gene>
<proteinExistence type="predicted"/>
<evidence type="ECO:0000313" key="1">
    <source>
        <dbReference type="EMBL" id="PWG60737.1"/>
    </source>
</evidence>
<dbReference type="EMBL" id="QFFN01000001">
    <property type="protein sequence ID" value="PWG60737.1"/>
    <property type="molecule type" value="Genomic_DNA"/>
</dbReference>
<sequence length="148" mass="17560">MKLLCQFAFNSYNFDVFNTEILLYEILPKQFGFIPVLFISSLFKNIVPNITIIVRKEIFHIWRDTCGAKEIKMSWHLIREEISGIIDSAYFFRKHSIHDKTSIPFLRKIMSCFSRAVFDCFNRPIQSRNSIDKMLVKGNLFFRISIHI</sequence>
<name>A0A2U2MV47_9BIFI</name>
<reference evidence="1 2" key="1">
    <citation type="journal article" date="2018" name="Int. J. Syst. Evol. Microbiol.">
        <title>Bifidobacterium catulorum sp. nov., a novel taxon from the faeces of the baby common marmoset (Callithrix jacchus).</title>
        <authorList>
            <person name="Modesto M."/>
            <person name="Michelini S."/>
            <person name="Oki K."/>
            <person name="Biavati B."/>
            <person name="Watanabe K."/>
            <person name="Mattarelli P."/>
        </authorList>
    </citation>
    <scope>NUCLEOTIDE SEQUENCE [LARGE SCALE GENOMIC DNA]</scope>
    <source>
        <strain evidence="1 2">MRM 8.19</strain>
    </source>
</reference>
<organism evidence="1 2">
    <name type="scientific">Bifidobacterium catulorum</name>
    <dbReference type="NCBI Taxonomy" id="1630173"/>
    <lineage>
        <taxon>Bacteria</taxon>
        <taxon>Bacillati</taxon>
        <taxon>Actinomycetota</taxon>
        <taxon>Actinomycetes</taxon>
        <taxon>Bifidobacteriales</taxon>
        <taxon>Bifidobacteriaceae</taxon>
        <taxon>Bifidobacterium</taxon>
    </lineage>
</organism>
<dbReference type="AlphaFoldDB" id="A0A2U2MV47"/>